<dbReference type="InterPro" id="IPR045314">
    <property type="entry name" value="bZIP_plant_GBF1"/>
</dbReference>
<comment type="caution">
    <text evidence="9">The sequence shown here is derived from an EMBL/GenBank/DDBJ whole genome shotgun (WGS) entry which is preliminary data.</text>
</comment>
<dbReference type="CDD" id="cd14702">
    <property type="entry name" value="bZIP_plant_GBF1"/>
    <property type="match status" value="1"/>
</dbReference>
<keyword evidence="5" id="KW-0804">Transcription</keyword>
<feature type="domain" description="BZIP" evidence="8">
    <location>
        <begin position="288"/>
        <end position="351"/>
    </location>
</feature>
<feature type="region of interest" description="Disordered" evidence="7">
    <location>
        <begin position="161"/>
        <end position="226"/>
    </location>
</feature>
<feature type="region of interest" description="Disordered" evidence="7">
    <location>
        <begin position="1"/>
        <end position="25"/>
    </location>
</feature>
<dbReference type="InterPro" id="IPR004827">
    <property type="entry name" value="bZIP"/>
</dbReference>
<evidence type="ECO:0000313" key="9">
    <source>
        <dbReference type="EMBL" id="CAK9139331.1"/>
    </source>
</evidence>
<reference evidence="9 10" key="1">
    <citation type="submission" date="2024-02" db="EMBL/GenBank/DDBJ databases">
        <authorList>
            <person name="Vignale AGUSTIN F."/>
            <person name="Sosa J E."/>
            <person name="Modenutti C."/>
        </authorList>
    </citation>
    <scope>NUCLEOTIDE SEQUENCE [LARGE SCALE GENOMIC DNA]</scope>
</reference>
<organism evidence="9 10">
    <name type="scientific">Ilex paraguariensis</name>
    <name type="common">yerba mate</name>
    <dbReference type="NCBI Taxonomy" id="185542"/>
    <lineage>
        <taxon>Eukaryota</taxon>
        <taxon>Viridiplantae</taxon>
        <taxon>Streptophyta</taxon>
        <taxon>Embryophyta</taxon>
        <taxon>Tracheophyta</taxon>
        <taxon>Spermatophyta</taxon>
        <taxon>Magnoliopsida</taxon>
        <taxon>eudicotyledons</taxon>
        <taxon>Gunneridae</taxon>
        <taxon>Pentapetalae</taxon>
        <taxon>asterids</taxon>
        <taxon>campanulids</taxon>
        <taxon>Aquifoliales</taxon>
        <taxon>Aquifoliaceae</taxon>
        <taxon>Ilex</taxon>
    </lineage>
</organism>
<comment type="similarity">
    <text evidence="2">Belongs to the bZIP family.</text>
</comment>
<dbReference type="Proteomes" id="UP001642360">
    <property type="component" value="Unassembled WGS sequence"/>
</dbReference>
<keyword evidence="10" id="KW-1185">Reference proteome</keyword>
<sequence length="420" mass="45119">MGNSEEGKSCKPEKPSSPAADQNQNNIQVYPDWAAMQAYYGHRVAVPQYFNSGMTTGHAPHPYMWGPPQPMMPPYGAPYGAIYAHGGIYAHPGVPLGSHPHGHGVPASPSISEAMAASTLSMDTPAKSSGNTDRGLMKKLKSFDGLAMSIGNGNCNSAEDGVDHGLSLSGETGGSSDGSDGNTERVGQNGKKRSCEGTPITAGDGKTEEKRNPIPGKEENGASEKIMGVAVAPASAVGKEMDTKFSPSMSMSLELRNPHSANGKTSPTGVPQPCPIIPNEPWLQNERELKRERRKQSNRESARRSRLRKQAEAEELAIKVDSLTAENMTLKSEVHRLTENSDKLKLENTKLMEKLKNVQLDKIDKRELPIGTENLLARVDNSGSIDRNNEEGDMFENKKSGANLHQLLDGGRRTDAVAAG</sequence>
<dbReference type="PANTHER" id="PTHR45967:SF1">
    <property type="entry name" value="G-BOX-BINDING FACTOR 3"/>
    <property type="match status" value="1"/>
</dbReference>
<feature type="compositionally biased region" description="Basic and acidic residues" evidence="7">
    <location>
        <begin position="387"/>
        <end position="399"/>
    </location>
</feature>
<proteinExistence type="inferred from homology"/>
<comment type="subcellular location">
    <subcellularLocation>
        <location evidence="1">Nucleus</location>
    </subcellularLocation>
</comment>
<evidence type="ECO:0000259" key="8">
    <source>
        <dbReference type="PROSITE" id="PS50217"/>
    </source>
</evidence>
<keyword evidence="3" id="KW-0805">Transcription regulation</keyword>
<evidence type="ECO:0000256" key="5">
    <source>
        <dbReference type="ARBA" id="ARBA00023163"/>
    </source>
</evidence>
<dbReference type="EMBL" id="CAUOFW020000954">
    <property type="protein sequence ID" value="CAK9139331.1"/>
    <property type="molecule type" value="Genomic_DNA"/>
</dbReference>
<dbReference type="Pfam" id="PF00170">
    <property type="entry name" value="bZIP_1"/>
    <property type="match status" value="1"/>
</dbReference>
<feature type="region of interest" description="Disordered" evidence="7">
    <location>
        <begin position="382"/>
        <end position="420"/>
    </location>
</feature>
<keyword evidence="4" id="KW-0238">DNA-binding</keyword>
<feature type="compositionally biased region" description="Basic and acidic residues" evidence="7">
    <location>
        <begin position="1"/>
        <end position="14"/>
    </location>
</feature>
<feature type="compositionally biased region" description="Basic and acidic residues" evidence="7">
    <location>
        <begin position="285"/>
        <end position="311"/>
    </location>
</feature>
<dbReference type="InterPro" id="IPR044827">
    <property type="entry name" value="GBF-like"/>
</dbReference>
<evidence type="ECO:0000256" key="7">
    <source>
        <dbReference type="SAM" id="MobiDB-lite"/>
    </source>
</evidence>
<keyword evidence="6" id="KW-0539">Nucleus</keyword>
<dbReference type="AlphaFoldDB" id="A0ABC8R4H5"/>
<dbReference type="InterPro" id="IPR046347">
    <property type="entry name" value="bZIP_sf"/>
</dbReference>
<dbReference type="SMART" id="SM00338">
    <property type="entry name" value="BRLZ"/>
    <property type="match status" value="1"/>
</dbReference>
<feature type="compositionally biased region" description="Basic and acidic residues" evidence="7">
    <location>
        <begin position="205"/>
        <end position="222"/>
    </location>
</feature>
<dbReference type="PROSITE" id="PS50217">
    <property type="entry name" value="BZIP"/>
    <property type="match status" value="1"/>
</dbReference>
<name>A0ABC8R4H5_9AQUA</name>
<feature type="compositionally biased region" description="Polar residues" evidence="7">
    <location>
        <begin position="259"/>
        <end position="269"/>
    </location>
</feature>
<evidence type="ECO:0000313" key="10">
    <source>
        <dbReference type="Proteomes" id="UP001642360"/>
    </source>
</evidence>
<dbReference type="GO" id="GO:0005634">
    <property type="term" value="C:nucleus"/>
    <property type="evidence" value="ECO:0007669"/>
    <property type="project" value="UniProtKB-SubCell"/>
</dbReference>
<evidence type="ECO:0000256" key="1">
    <source>
        <dbReference type="ARBA" id="ARBA00004123"/>
    </source>
</evidence>
<feature type="region of interest" description="Disordered" evidence="7">
    <location>
        <begin position="255"/>
        <end position="311"/>
    </location>
</feature>
<evidence type="ECO:0000256" key="6">
    <source>
        <dbReference type="ARBA" id="ARBA00023242"/>
    </source>
</evidence>
<dbReference type="Gene3D" id="1.20.5.170">
    <property type="match status" value="1"/>
</dbReference>
<accession>A0ABC8R4H5</accession>
<dbReference type="SUPFAM" id="SSF57959">
    <property type="entry name" value="Leucine zipper domain"/>
    <property type="match status" value="1"/>
</dbReference>
<gene>
    <name evidence="9" type="ORF">ILEXP_LOCUS6720</name>
</gene>
<feature type="compositionally biased region" description="Basic and acidic residues" evidence="7">
    <location>
        <begin position="410"/>
        <end position="420"/>
    </location>
</feature>
<evidence type="ECO:0000256" key="3">
    <source>
        <dbReference type="ARBA" id="ARBA00023015"/>
    </source>
</evidence>
<dbReference type="PANTHER" id="PTHR45967">
    <property type="entry name" value="G-BOX-BINDING FACTOR 3-RELATED"/>
    <property type="match status" value="1"/>
</dbReference>
<dbReference type="Pfam" id="PF07777">
    <property type="entry name" value="MFMR"/>
    <property type="match status" value="1"/>
</dbReference>
<dbReference type="GO" id="GO:0000976">
    <property type="term" value="F:transcription cis-regulatory region binding"/>
    <property type="evidence" value="ECO:0007669"/>
    <property type="project" value="UniProtKB-ARBA"/>
</dbReference>
<evidence type="ECO:0000256" key="4">
    <source>
        <dbReference type="ARBA" id="ARBA00023125"/>
    </source>
</evidence>
<evidence type="ECO:0000256" key="2">
    <source>
        <dbReference type="ARBA" id="ARBA00007163"/>
    </source>
</evidence>
<dbReference type="Pfam" id="PF16596">
    <property type="entry name" value="MFMR_assoc"/>
    <property type="match status" value="1"/>
</dbReference>
<dbReference type="PROSITE" id="PS00036">
    <property type="entry name" value="BZIP_BASIC"/>
    <property type="match status" value="1"/>
</dbReference>
<protein>
    <recommendedName>
        <fullName evidence="8">BZIP domain-containing protein</fullName>
    </recommendedName>
</protein>
<dbReference type="InterPro" id="IPR012900">
    <property type="entry name" value="MFMR"/>
</dbReference>